<sequence length="464" mass="51846">MTTHHDAHGLAFTASSADSAQRFHDFTTCYMGFRPDTGLVLKEIATADPDMPMARIGKGYLAKLMGSASHSARADKVSAGMGAHLEQVGANDRERRHAAALAAWCAGDLDRTTRIWEDILLDHPMDGLALRLAHFTHFYSGDGRRMRDSLARVLPLWSEDHPNYGYLQGMYAFGLEEAGEYDKAERYGRAAVARNRQDAWSVHAVAHVLEMTERHEDGIAWVAELEDGWSTTNNFRFHLYWHKCLYHLERGEFDEVLRIYDAQVASDITSDFYLDICNCSSLLWRLEMFGVDVGDRWTALAEVARTHLADRDLIFVSLHYLMALIANGDMVAAEQMMDSLRTWSTLDDTQARICADVGLAIADGLKLARGGRHAEAVTVMEPVRYALARIGGSKAQRDVFMMILLDAAKASNDALVARALFAERLGDKVHSSWTWKNYGAVLEANGQTDEAMRAEEEARRILAA</sequence>
<proteinExistence type="inferred from homology"/>
<comment type="caution">
    <text evidence="5">The sequence shown here is derived from an EMBL/GenBank/DDBJ whole genome shotgun (WGS) entry which is preliminary data.</text>
</comment>
<keyword evidence="3" id="KW-0677">Repeat</keyword>
<dbReference type="STRING" id="1317121.ATO11_14360"/>
<dbReference type="InterPro" id="IPR033891">
    <property type="entry name" value="TTC38"/>
</dbReference>
<evidence type="ECO:0000256" key="3">
    <source>
        <dbReference type="ARBA" id="ARBA00022737"/>
    </source>
</evidence>
<gene>
    <name evidence="5" type="ORF">ATO11_14360</name>
</gene>
<dbReference type="InterPro" id="IPR011990">
    <property type="entry name" value="TPR-like_helical_dom_sf"/>
</dbReference>
<accession>A0A0L1JN27</accession>
<name>A0A0L1JN27_9RHOB</name>
<dbReference type="PANTHER" id="PTHR16263">
    <property type="entry name" value="TETRATRICOPEPTIDE REPEAT PROTEIN 38"/>
    <property type="match status" value="1"/>
</dbReference>
<dbReference type="EMBL" id="AQQZ01000006">
    <property type="protein sequence ID" value="KNG93165.1"/>
    <property type="molecule type" value="Genomic_DNA"/>
</dbReference>
<evidence type="ECO:0000313" key="6">
    <source>
        <dbReference type="Proteomes" id="UP000036938"/>
    </source>
</evidence>
<dbReference type="Proteomes" id="UP000036938">
    <property type="component" value="Unassembled WGS sequence"/>
</dbReference>
<organism evidence="5 6">
    <name type="scientific">Pseudaestuariivita atlantica</name>
    <dbReference type="NCBI Taxonomy" id="1317121"/>
    <lineage>
        <taxon>Bacteria</taxon>
        <taxon>Pseudomonadati</taxon>
        <taxon>Pseudomonadota</taxon>
        <taxon>Alphaproteobacteria</taxon>
        <taxon>Rhodobacterales</taxon>
        <taxon>Paracoccaceae</taxon>
        <taxon>Pseudaestuariivita</taxon>
    </lineage>
</organism>
<keyword evidence="6" id="KW-1185">Reference proteome</keyword>
<evidence type="ECO:0000256" key="1">
    <source>
        <dbReference type="ARBA" id="ARBA00005857"/>
    </source>
</evidence>
<keyword evidence="4" id="KW-0802">TPR repeat</keyword>
<dbReference type="PANTHER" id="PTHR16263:SF4">
    <property type="entry name" value="TETRATRICOPEPTIDE REPEAT PROTEIN 38"/>
    <property type="match status" value="1"/>
</dbReference>
<dbReference type="Gene3D" id="1.25.40.10">
    <property type="entry name" value="Tetratricopeptide repeat domain"/>
    <property type="match status" value="1"/>
</dbReference>
<dbReference type="OrthoDB" id="9815900at2"/>
<evidence type="ECO:0000313" key="5">
    <source>
        <dbReference type="EMBL" id="KNG93165.1"/>
    </source>
</evidence>
<protein>
    <recommendedName>
        <fullName evidence="2">Tetratricopeptide repeat protein 38</fullName>
    </recommendedName>
</protein>
<reference evidence="5 6" key="1">
    <citation type="journal article" date="2015" name="Int. J. Syst. Evol. Microbiol.">
        <title>Aestuariivita atlantica sp. nov., isolated from deep sea sediment of the Atlantic Ocean.</title>
        <authorList>
            <person name="Li G."/>
            <person name="Lai Q."/>
            <person name="Du Y."/>
            <person name="Liu X."/>
            <person name="Sun F."/>
            <person name="Shao Z."/>
        </authorList>
    </citation>
    <scope>NUCLEOTIDE SEQUENCE [LARGE SCALE GENOMIC DNA]</scope>
    <source>
        <strain evidence="5 6">22II-S11-z3</strain>
    </source>
</reference>
<comment type="similarity">
    <text evidence="1">Belongs to the TTC38 family.</text>
</comment>
<dbReference type="PATRIC" id="fig|1317121.7.peg.3597"/>
<evidence type="ECO:0000256" key="4">
    <source>
        <dbReference type="ARBA" id="ARBA00022803"/>
    </source>
</evidence>
<dbReference type="CDD" id="cd05804">
    <property type="entry name" value="StaR_like"/>
    <property type="match status" value="1"/>
</dbReference>
<dbReference type="AlphaFoldDB" id="A0A0L1JN27"/>
<evidence type="ECO:0000256" key="2">
    <source>
        <dbReference type="ARBA" id="ARBA00019992"/>
    </source>
</evidence>
<dbReference type="SUPFAM" id="SSF48452">
    <property type="entry name" value="TPR-like"/>
    <property type="match status" value="1"/>
</dbReference>